<name>A0A8X8IGC1_9BACT</name>
<sequence length="154" mass="17818">MIQFEGFKIIGLTVRTTNENDQSSKDIGQLWEQFYANNVLAKIPNKINNEVYSIYTDYTSDHTGEYTTIIGAAVTSLDNIPDKLIGRIFQPDNFEVFTAKGQMPQAIINTWFNIWKQDNELQRKYSYDFEVYGDNSQKDDCSEIQIFVATNKMK</sequence>
<protein>
    <submittedName>
        <fullName evidence="2">Predicted transcriptional regulator YdeE, contains AraC-type DNA-binding domain</fullName>
    </submittedName>
</protein>
<accession>A0A8X8IGC1</accession>
<dbReference type="Proteomes" id="UP000198711">
    <property type="component" value="Unassembled WGS sequence"/>
</dbReference>
<dbReference type="PANTHER" id="PTHR36444:SF2">
    <property type="entry name" value="TRANSCRIPTIONAL REGULATOR PROTEIN YOBU-RELATED"/>
    <property type="match status" value="1"/>
</dbReference>
<dbReference type="Gene3D" id="3.20.80.10">
    <property type="entry name" value="Regulatory factor, effector binding domain"/>
    <property type="match status" value="1"/>
</dbReference>
<keyword evidence="2" id="KW-0238">DNA-binding</keyword>
<dbReference type="RefSeq" id="WP_092723314.1">
    <property type="nucleotide sequence ID" value="NZ_FNNO01000005.1"/>
</dbReference>
<dbReference type="SUPFAM" id="SSF55136">
    <property type="entry name" value="Probable bacterial effector-binding domain"/>
    <property type="match status" value="1"/>
</dbReference>
<dbReference type="InterPro" id="IPR029441">
    <property type="entry name" value="Cass2"/>
</dbReference>
<organism evidence="2 3">
    <name type="scientific">Hydrobacter penzbergensis</name>
    <dbReference type="NCBI Taxonomy" id="1235997"/>
    <lineage>
        <taxon>Bacteria</taxon>
        <taxon>Pseudomonadati</taxon>
        <taxon>Bacteroidota</taxon>
        <taxon>Chitinophagia</taxon>
        <taxon>Chitinophagales</taxon>
        <taxon>Chitinophagaceae</taxon>
        <taxon>Hydrobacter</taxon>
    </lineage>
</organism>
<feature type="domain" description="AraC effector-binding" evidence="1">
    <location>
        <begin position="1"/>
        <end position="149"/>
    </location>
</feature>
<dbReference type="PANTHER" id="PTHR36444">
    <property type="entry name" value="TRANSCRIPTIONAL REGULATOR PROTEIN YOBU-RELATED"/>
    <property type="match status" value="1"/>
</dbReference>
<dbReference type="AlphaFoldDB" id="A0A8X8IGC1"/>
<dbReference type="InterPro" id="IPR010499">
    <property type="entry name" value="AraC_E-bd"/>
</dbReference>
<dbReference type="EMBL" id="FNNO01000005">
    <property type="protein sequence ID" value="SDW69986.1"/>
    <property type="molecule type" value="Genomic_DNA"/>
</dbReference>
<evidence type="ECO:0000313" key="3">
    <source>
        <dbReference type="Proteomes" id="UP000198711"/>
    </source>
</evidence>
<gene>
    <name evidence="2" type="ORF">SAMN05444410_10539</name>
</gene>
<reference evidence="2 3" key="1">
    <citation type="submission" date="2016-10" db="EMBL/GenBank/DDBJ databases">
        <authorList>
            <person name="Varghese N."/>
            <person name="Submissions S."/>
        </authorList>
    </citation>
    <scope>NUCLEOTIDE SEQUENCE [LARGE SCALE GENOMIC DNA]</scope>
    <source>
        <strain evidence="2 3">DSM 25353</strain>
    </source>
</reference>
<proteinExistence type="predicted"/>
<comment type="caution">
    <text evidence="2">The sequence shown here is derived from an EMBL/GenBank/DDBJ whole genome shotgun (WGS) entry which is preliminary data.</text>
</comment>
<evidence type="ECO:0000313" key="2">
    <source>
        <dbReference type="EMBL" id="SDW69986.1"/>
    </source>
</evidence>
<dbReference type="GO" id="GO:0003677">
    <property type="term" value="F:DNA binding"/>
    <property type="evidence" value="ECO:0007669"/>
    <property type="project" value="UniProtKB-KW"/>
</dbReference>
<keyword evidence="3" id="KW-1185">Reference proteome</keyword>
<dbReference type="SMART" id="SM00871">
    <property type="entry name" value="AraC_E_bind"/>
    <property type="match status" value="1"/>
</dbReference>
<dbReference type="InterPro" id="IPR053182">
    <property type="entry name" value="YobU-like_regulator"/>
</dbReference>
<dbReference type="InterPro" id="IPR011256">
    <property type="entry name" value="Reg_factor_effector_dom_sf"/>
</dbReference>
<dbReference type="Pfam" id="PF14526">
    <property type="entry name" value="Cass2"/>
    <property type="match status" value="1"/>
</dbReference>
<evidence type="ECO:0000259" key="1">
    <source>
        <dbReference type="SMART" id="SM00871"/>
    </source>
</evidence>